<gene>
    <name evidence="10" type="ORF">SO3561_08078</name>
</gene>
<feature type="domain" description="Major facilitator superfamily (MFS) profile" evidence="9">
    <location>
        <begin position="46"/>
        <end position="563"/>
    </location>
</feature>
<feature type="transmembrane region" description="Helical" evidence="8">
    <location>
        <begin position="232"/>
        <end position="252"/>
    </location>
</feature>
<feature type="transmembrane region" description="Helical" evidence="8">
    <location>
        <begin position="170"/>
        <end position="193"/>
    </location>
</feature>
<dbReference type="InterPro" id="IPR020846">
    <property type="entry name" value="MFS_dom"/>
</dbReference>
<evidence type="ECO:0000256" key="7">
    <source>
        <dbReference type="SAM" id="MobiDB-lite"/>
    </source>
</evidence>
<feature type="transmembrane region" description="Helical" evidence="8">
    <location>
        <begin position="410"/>
        <end position="431"/>
    </location>
</feature>
<feature type="transmembrane region" description="Helical" evidence="8">
    <location>
        <begin position="452"/>
        <end position="474"/>
    </location>
</feature>
<feature type="region of interest" description="Disordered" evidence="7">
    <location>
        <begin position="1"/>
        <end position="21"/>
    </location>
</feature>
<feature type="transmembrane region" description="Helical" evidence="8">
    <location>
        <begin position="137"/>
        <end position="158"/>
    </location>
</feature>
<feature type="compositionally biased region" description="Basic and acidic residues" evidence="7">
    <location>
        <begin position="584"/>
        <end position="596"/>
    </location>
</feature>
<evidence type="ECO:0000256" key="4">
    <source>
        <dbReference type="ARBA" id="ARBA00022989"/>
    </source>
</evidence>
<evidence type="ECO:0000256" key="1">
    <source>
        <dbReference type="ARBA" id="ARBA00004651"/>
    </source>
</evidence>
<dbReference type="Gene3D" id="1.20.1720.10">
    <property type="entry name" value="Multidrug resistance protein D"/>
    <property type="match status" value="1"/>
</dbReference>
<evidence type="ECO:0000313" key="11">
    <source>
        <dbReference type="Proteomes" id="UP000217446"/>
    </source>
</evidence>
<dbReference type="Proteomes" id="UP000217446">
    <property type="component" value="Unassembled WGS sequence"/>
</dbReference>
<comment type="subcellular location">
    <subcellularLocation>
        <location evidence="1">Cell membrane</location>
        <topology evidence="1">Multi-pass membrane protein</topology>
    </subcellularLocation>
</comment>
<sequence length="764" mass="79863">MAGEAPDGLLSWHGGGGRSSAVAARVTPTGVPGRLGEVDTVKHWRALIVLGTAQFLMVLDTSVMNVSISQLVEDFHTEVTTIQAVITLYALVMAAFMMIGGRLGDILGRRRLFILGLVVYGIGSALTALAPTVWVLALGWSVIEGLGAALVLPAMAALVAESYHGRERAVAYGVIGGLAGAGIAVGPLLGGWVTTYLSWRLVFAGEVVVVAAILCFHRVVAESVRADPRPRLDVVGAALSAAGLGLGVLGVLQSSSWGWVQPRNPPFTVLGFAPTLFVISAGAVVLALFVHWERRRDAHGADPLVHLPLLSRPPLRSGLMTLLSQNLILLGLFFTIPLYLQVVQGFDAFQTGLRLLPVSITMLVTSMGAARLGRVAGPRRVVRLALVTLAAAIVWLLATIEPVIDDAQFAGAMALLGVGMGLLASQLGNVVQSSADEQERSEVGGLQFTAQNLGSALGTALIGSLLIGALANAFTTHVEQNPSLSDETRHQTAIALEAGVKFVPTDQVRSAAERAGLPPSEVDAVTDSYASAQLDGLKAAILATGGITLAGFLVTTHLPTARTGRPKHPESEDAADAPRSGALNRREGTDAPDRTCRGLGGRRRPPGAGRLHRWCLRVHARRVGGDRHRDAGLVPPPGAGGVAVGHRRGVLDRARARPAVRGASGPAGPGPEDRRRGVPCGVADRQGRRPADRGRGRQPAPGPRPPRHLLAGARRRRGRAGGLVGGSGTPRGRLVAPHGRHRLDQSAARPADHLVQARPDALKA</sequence>
<keyword evidence="2" id="KW-0813">Transport</keyword>
<evidence type="ECO:0000256" key="6">
    <source>
        <dbReference type="ARBA" id="ARBA00023251"/>
    </source>
</evidence>
<evidence type="ECO:0000256" key="2">
    <source>
        <dbReference type="ARBA" id="ARBA00022448"/>
    </source>
</evidence>
<name>A0A250VRB5_STROL</name>
<evidence type="ECO:0000256" key="3">
    <source>
        <dbReference type="ARBA" id="ARBA00022692"/>
    </source>
</evidence>
<feature type="compositionally biased region" description="Basic residues" evidence="7">
    <location>
        <begin position="600"/>
        <end position="609"/>
    </location>
</feature>
<dbReference type="InterPro" id="IPR036259">
    <property type="entry name" value="MFS_trans_sf"/>
</dbReference>
<dbReference type="GO" id="GO:0046677">
    <property type="term" value="P:response to antibiotic"/>
    <property type="evidence" value="ECO:0007669"/>
    <property type="project" value="UniProtKB-KW"/>
</dbReference>
<protein>
    <submittedName>
        <fullName evidence="10">MFS transporter</fullName>
    </submittedName>
</protein>
<dbReference type="PRINTS" id="PR01036">
    <property type="entry name" value="TCRTETB"/>
</dbReference>
<evidence type="ECO:0000313" key="10">
    <source>
        <dbReference type="EMBL" id="GAX56510.1"/>
    </source>
</evidence>
<evidence type="ECO:0000256" key="8">
    <source>
        <dbReference type="SAM" id="Phobius"/>
    </source>
</evidence>
<reference evidence="11" key="1">
    <citation type="submission" date="2017-05" db="EMBL/GenBank/DDBJ databases">
        <title>Streptomyces olivochromogenes NBRC 3561 whole genome shotgun sequence.</title>
        <authorList>
            <person name="Dohra H."/>
            <person name="Kodani S."/>
        </authorList>
    </citation>
    <scope>NUCLEOTIDE SEQUENCE [LARGE SCALE GENOMIC DNA]</scope>
    <source>
        <strain evidence="11">NBRC 3561</strain>
    </source>
</reference>
<keyword evidence="3 8" id="KW-0812">Transmembrane</keyword>
<feature type="transmembrane region" description="Helical" evidence="8">
    <location>
        <begin position="272"/>
        <end position="290"/>
    </location>
</feature>
<dbReference type="Gene3D" id="1.20.1250.20">
    <property type="entry name" value="MFS general substrate transporter like domains"/>
    <property type="match status" value="1"/>
</dbReference>
<feature type="transmembrane region" description="Helical" evidence="8">
    <location>
        <begin position="112"/>
        <end position="131"/>
    </location>
</feature>
<dbReference type="GO" id="GO:0005886">
    <property type="term" value="C:plasma membrane"/>
    <property type="evidence" value="ECO:0007669"/>
    <property type="project" value="UniProtKB-SubCell"/>
</dbReference>
<feature type="transmembrane region" description="Helical" evidence="8">
    <location>
        <begin position="199"/>
        <end position="220"/>
    </location>
</feature>
<dbReference type="GO" id="GO:0022857">
    <property type="term" value="F:transmembrane transporter activity"/>
    <property type="evidence" value="ECO:0007669"/>
    <property type="project" value="InterPro"/>
</dbReference>
<dbReference type="CDD" id="cd17321">
    <property type="entry name" value="MFS_MMR_MDR_like"/>
    <property type="match status" value="1"/>
</dbReference>
<feature type="transmembrane region" description="Helical" evidence="8">
    <location>
        <begin position="80"/>
        <end position="100"/>
    </location>
</feature>
<comment type="caution">
    <text evidence="10">The sequence shown here is derived from an EMBL/GenBank/DDBJ whole genome shotgun (WGS) entry which is preliminary data.</text>
</comment>
<evidence type="ECO:0000256" key="5">
    <source>
        <dbReference type="ARBA" id="ARBA00023136"/>
    </source>
</evidence>
<keyword evidence="5 8" id="KW-0472">Membrane</keyword>
<evidence type="ECO:0000259" key="9">
    <source>
        <dbReference type="PROSITE" id="PS50850"/>
    </source>
</evidence>
<keyword evidence="4 8" id="KW-1133">Transmembrane helix</keyword>
<feature type="transmembrane region" description="Helical" evidence="8">
    <location>
        <begin position="384"/>
        <end position="404"/>
    </location>
</feature>
<dbReference type="PANTHER" id="PTHR42718">
    <property type="entry name" value="MAJOR FACILITATOR SUPERFAMILY MULTIDRUG TRANSPORTER MFSC"/>
    <property type="match status" value="1"/>
</dbReference>
<proteinExistence type="predicted"/>
<dbReference type="AlphaFoldDB" id="A0A250VRB5"/>
<keyword evidence="6" id="KW-0046">Antibiotic resistance</keyword>
<organism evidence="10 11">
    <name type="scientific">Streptomyces olivochromogenes</name>
    <dbReference type="NCBI Taxonomy" id="1963"/>
    <lineage>
        <taxon>Bacteria</taxon>
        <taxon>Bacillati</taxon>
        <taxon>Actinomycetota</taxon>
        <taxon>Actinomycetes</taxon>
        <taxon>Kitasatosporales</taxon>
        <taxon>Streptomycetaceae</taxon>
        <taxon>Streptomyces</taxon>
    </lineage>
</organism>
<accession>A0A250VRB5</accession>
<feature type="transmembrane region" description="Helical" evidence="8">
    <location>
        <begin position="319"/>
        <end position="340"/>
    </location>
</feature>
<feature type="region of interest" description="Disordered" evidence="7">
    <location>
        <begin position="560"/>
        <end position="609"/>
    </location>
</feature>
<feature type="region of interest" description="Disordered" evidence="7">
    <location>
        <begin position="624"/>
        <end position="764"/>
    </location>
</feature>
<dbReference type="SUPFAM" id="SSF103473">
    <property type="entry name" value="MFS general substrate transporter"/>
    <property type="match status" value="1"/>
</dbReference>
<dbReference type="PROSITE" id="PS50850">
    <property type="entry name" value="MFS"/>
    <property type="match status" value="1"/>
</dbReference>
<dbReference type="EMBL" id="BDQI01000026">
    <property type="protein sequence ID" value="GAX56510.1"/>
    <property type="molecule type" value="Genomic_DNA"/>
</dbReference>
<dbReference type="PANTHER" id="PTHR42718:SF9">
    <property type="entry name" value="MAJOR FACILITATOR SUPERFAMILY MULTIDRUG TRANSPORTER MFSC"/>
    <property type="match status" value="1"/>
</dbReference>
<feature type="compositionally biased region" description="Gly residues" evidence="7">
    <location>
        <begin position="720"/>
        <end position="729"/>
    </location>
</feature>
<feature type="transmembrane region" description="Helical" evidence="8">
    <location>
        <begin position="352"/>
        <end position="372"/>
    </location>
</feature>
<feature type="compositionally biased region" description="Basic and acidic residues" evidence="7">
    <location>
        <begin position="685"/>
        <end position="695"/>
    </location>
</feature>
<dbReference type="Pfam" id="PF07690">
    <property type="entry name" value="MFS_1"/>
    <property type="match status" value="1"/>
</dbReference>
<keyword evidence="11" id="KW-1185">Reference proteome</keyword>
<dbReference type="InterPro" id="IPR011701">
    <property type="entry name" value="MFS"/>
</dbReference>